<sequence>MPADQPTIVATSGGYIAGRRTEIEFGALVHHAVELSGARRPRVCHVGTASGDQRSWQANVDEAARVAGWDLAHLNLFPMPQVLDVAEFVLSHDVVWVGGGSVANLLAVWTVHGLGPVLRTAWERGVVLGGVSAGSICWYLGGSTDSFGPELRVVTNGLGFLPYGSGVHFDSEAARRPVVHEAVRDGVLPETHCTDDGAGLVYFGTRLVEAVSERSRGGAYVVVRDSSGNPQEESLDIRRL</sequence>
<dbReference type="InterPro" id="IPR029062">
    <property type="entry name" value="Class_I_gatase-like"/>
</dbReference>
<name>A0A7W7WY52_9PSEU</name>
<evidence type="ECO:0000256" key="2">
    <source>
        <dbReference type="ARBA" id="ARBA00022670"/>
    </source>
</evidence>
<dbReference type="GO" id="GO:0006508">
    <property type="term" value="P:proteolysis"/>
    <property type="evidence" value="ECO:0007669"/>
    <property type="project" value="UniProtKB-KW"/>
</dbReference>
<dbReference type="Proteomes" id="UP000542674">
    <property type="component" value="Unassembled WGS sequence"/>
</dbReference>
<dbReference type="PANTHER" id="PTHR20842:SF0">
    <property type="entry name" value="ALPHA-ASPARTYL DIPEPTIDASE"/>
    <property type="match status" value="1"/>
</dbReference>
<keyword evidence="4" id="KW-0720">Serine protease</keyword>
<dbReference type="SUPFAM" id="SSF52317">
    <property type="entry name" value="Class I glutamine amidotransferase-like"/>
    <property type="match status" value="1"/>
</dbReference>
<reference evidence="5 6" key="1">
    <citation type="submission" date="2020-08" db="EMBL/GenBank/DDBJ databases">
        <title>Sequencing the genomes of 1000 actinobacteria strains.</title>
        <authorList>
            <person name="Klenk H.-P."/>
        </authorList>
    </citation>
    <scope>NUCLEOTIDE SEQUENCE [LARGE SCALE GENOMIC DNA]</scope>
    <source>
        <strain evidence="5 6">DSM 45084</strain>
    </source>
</reference>
<dbReference type="RefSeq" id="WP_184672870.1">
    <property type="nucleotide sequence ID" value="NZ_BAABAI010000016.1"/>
</dbReference>
<accession>A0A7W7WY52</accession>
<organism evidence="5 6">
    <name type="scientific">Saccharothrix violaceirubra</name>
    <dbReference type="NCBI Taxonomy" id="413306"/>
    <lineage>
        <taxon>Bacteria</taxon>
        <taxon>Bacillati</taxon>
        <taxon>Actinomycetota</taxon>
        <taxon>Actinomycetes</taxon>
        <taxon>Pseudonocardiales</taxon>
        <taxon>Pseudonocardiaceae</taxon>
        <taxon>Saccharothrix</taxon>
    </lineage>
</organism>
<comment type="caution">
    <text evidence="5">The sequence shown here is derived from an EMBL/GenBank/DDBJ whole genome shotgun (WGS) entry which is preliminary data.</text>
</comment>
<dbReference type="AlphaFoldDB" id="A0A7W7WY52"/>
<keyword evidence="6" id="KW-1185">Reference proteome</keyword>
<evidence type="ECO:0000313" key="5">
    <source>
        <dbReference type="EMBL" id="MBB4967847.1"/>
    </source>
</evidence>
<protein>
    <submittedName>
        <fullName evidence="5">Peptidase E</fullName>
    </submittedName>
</protein>
<dbReference type="GO" id="GO:0008236">
    <property type="term" value="F:serine-type peptidase activity"/>
    <property type="evidence" value="ECO:0007669"/>
    <property type="project" value="UniProtKB-KW"/>
</dbReference>
<comment type="similarity">
    <text evidence="1">Belongs to the peptidase S51 family.</text>
</comment>
<keyword evidence="2" id="KW-0645">Protease</keyword>
<dbReference type="Pfam" id="PF03575">
    <property type="entry name" value="Peptidase_S51"/>
    <property type="match status" value="1"/>
</dbReference>
<gene>
    <name evidence="5" type="ORF">F4559_005206</name>
</gene>
<dbReference type="CDD" id="cd03146">
    <property type="entry name" value="GAT1_Peptidase_E"/>
    <property type="match status" value="1"/>
</dbReference>
<keyword evidence="3" id="KW-0378">Hydrolase</keyword>
<evidence type="ECO:0000256" key="1">
    <source>
        <dbReference type="ARBA" id="ARBA00006534"/>
    </source>
</evidence>
<evidence type="ECO:0000256" key="4">
    <source>
        <dbReference type="ARBA" id="ARBA00022825"/>
    </source>
</evidence>
<evidence type="ECO:0000256" key="3">
    <source>
        <dbReference type="ARBA" id="ARBA00022801"/>
    </source>
</evidence>
<dbReference type="PANTHER" id="PTHR20842">
    <property type="entry name" value="PROTEASE S51 ALPHA-ASPARTYL DIPEPTIDASE"/>
    <property type="match status" value="1"/>
</dbReference>
<dbReference type="InterPro" id="IPR005320">
    <property type="entry name" value="Peptidase_S51"/>
</dbReference>
<dbReference type="Gene3D" id="3.40.50.880">
    <property type="match status" value="1"/>
</dbReference>
<evidence type="ECO:0000313" key="6">
    <source>
        <dbReference type="Proteomes" id="UP000542674"/>
    </source>
</evidence>
<dbReference type="EMBL" id="JACHJS010000001">
    <property type="protein sequence ID" value="MBB4967847.1"/>
    <property type="molecule type" value="Genomic_DNA"/>
</dbReference>
<proteinExistence type="inferred from homology"/>